<dbReference type="GeneID" id="92517965"/>
<proteinExistence type="predicted"/>
<feature type="compositionally biased region" description="Polar residues" evidence="1">
    <location>
        <begin position="1"/>
        <end position="23"/>
    </location>
</feature>
<protein>
    <submittedName>
        <fullName evidence="2">Uncharacterized protein</fullName>
    </submittedName>
</protein>
<dbReference type="EMBL" id="JAFEUZ010000003">
    <property type="protein sequence ID" value="KAG5487747.1"/>
    <property type="molecule type" value="Genomic_DNA"/>
</dbReference>
<gene>
    <name evidence="2" type="ORF">LSCM1_08113</name>
</gene>
<dbReference type="RefSeq" id="XP_067181558.1">
    <property type="nucleotide sequence ID" value="XM_067325453.1"/>
</dbReference>
<feature type="compositionally biased region" description="Basic and acidic residues" evidence="1">
    <location>
        <begin position="159"/>
        <end position="174"/>
    </location>
</feature>
<dbReference type="AlphaFoldDB" id="A0A836KVZ0"/>
<name>A0A836KVZ0_9TRYP</name>
<dbReference type="SMR" id="A0A836KVZ0"/>
<sequence length="457" mass="48280">MPITRSSSRPSSAVQPVSFSSAGTRRPLTVATTSRLTSASKAAAAPSPSSSSSSDAAFHVFADLPDQLLCSPDNTVWVYGKHRVSLFTAEAAAQAKLERKVRTMMQEAQRHYDISCAFFHSLTSEEQIAEALRASGGGGGTPSPPSSTTMAAMATGASGKRDGVKNGDGPTMEKSERQRLAGVYRELRGMWPTWEAPDMKDAVKGLVTHQTGGVEDGGSSRNFYSAGLRVNLVLDIVASRKTMGTEPLHSRPYRLAEYLYQRIMQPTAAQPTVSSSVSLQNVALCTASTAAGAAPLAISGAKALRTAAEPGWADIAPHVRSLVIGISDAETTLVGCHVLCPYRYLSSPTPTLMRLRRAIEEAADQERVRAAAAMANTPASGIDAQARGSPAVEAAEGTASSPLCRVVAAQLARYGRVDALLTAPCVRVPPQSLGYIDQSRLILCTPQYLAGRSMTDR</sequence>
<accession>A0A836KVZ0</accession>
<reference evidence="2 3" key="1">
    <citation type="submission" date="2021-03" db="EMBL/GenBank/DDBJ databases">
        <title>Leishmania (Mundinia) martiniquensis Genome sequencing and assembly.</title>
        <authorList>
            <person name="Almutairi H."/>
            <person name="Gatherer D."/>
        </authorList>
    </citation>
    <scope>NUCLEOTIDE SEQUENCE [LARGE SCALE GENOMIC DNA]</scope>
    <source>
        <strain evidence="2">LSCM1</strain>
    </source>
</reference>
<feature type="compositionally biased region" description="Low complexity" evidence="1">
    <location>
        <begin position="146"/>
        <end position="158"/>
    </location>
</feature>
<organism evidence="2 3">
    <name type="scientific">Leishmania martiniquensis</name>
    <dbReference type="NCBI Taxonomy" id="1580590"/>
    <lineage>
        <taxon>Eukaryota</taxon>
        <taxon>Discoba</taxon>
        <taxon>Euglenozoa</taxon>
        <taxon>Kinetoplastea</taxon>
        <taxon>Metakinetoplastina</taxon>
        <taxon>Trypanosomatida</taxon>
        <taxon>Trypanosomatidae</taxon>
        <taxon>Leishmaniinae</taxon>
        <taxon>Leishmania</taxon>
    </lineage>
</organism>
<comment type="caution">
    <text evidence="2">The sequence shown here is derived from an EMBL/GenBank/DDBJ whole genome shotgun (WGS) entry which is preliminary data.</text>
</comment>
<feature type="region of interest" description="Disordered" evidence="1">
    <location>
        <begin position="1"/>
        <end position="52"/>
    </location>
</feature>
<feature type="compositionally biased region" description="Low complexity" evidence="1">
    <location>
        <begin position="38"/>
        <end position="52"/>
    </location>
</feature>
<feature type="region of interest" description="Disordered" evidence="1">
    <location>
        <begin position="134"/>
        <end position="174"/>
    </location>
</feature>
<dbReference type="OrthoDB" id="273730at2759"/>
<dbReference type="Proteomes" id="UP000673552">
    <property type="component" value="Chromosome 3"/>
</dbReference>
<evidence type="ECO:0000313" key="2">
    <source>
        <dbReference type="EMBL" id="KAG5487747.1"/>
    </source>
</evidence>
<keyword evidence="3" id="KW-1185">Reference proteome</keyword>
<evidence type="ECO:0000256" key="1">
    <source>
        <dbReference type="SAM" id="MobiDB-lite"/>
    </source>
</evidence>
<dbReference type="KEGG" id="lmat:92517965"/>
<evidence type="ECO:0000313" key="3">
    <source>
        <dbReference type="Proteomes" id="UP000673552"/>
    </source>
</evidence>